<evidence type="ECO:0000313" key="2">
    <source>
        <dbReference type="EMBL" id="MBD9357968.1"/>
    </source>
</evidence>
<dbReference type="CDD" id="cd00077">
    <property type="entry name" value="HDc"/>
    <property type="match status" value="1"/>
</dbReference>
<reference evidence="2 3" key="1">
    <citation type="submission" date="2020-09" db="EMBL/GenBank/DDBJ databases">
        <title>Methylomonas albis sp. nov. and Methylomonas fluvii sp. nov.: Two cold-adapted methanotrophs from the River Elbe and an amended description of Methylovulum psychrotolerans strain Eb1.</title>
        <authorList>
            <person name="Bussmann I.K."/>
            <person name="Klings K.-W."/>
            <person name="Warnstedt J."/>
            <person name="Hoppert M."/>
            <person name="Saborowski A."/>
            <person name="Horn F."/>
            <person name="Liebner S."/>
        </authorList>
    </citation>
    <scope>NUCLEOTIDE SEQUENCE [LARGE SCALE GENOMIC DNA]</scope>
    <source>
        <strain evidence="2 3">EbA</strain>
    </source>
</reference>
<protein>
    <submittedName>
        <fullName evidence="2">DUF3391 domain-containing protein</fullName>
    </submittedName>
</protein>
<accession>A0ABR9D6R1</accession>
<sequence length="398" mass="44476">MVKKININQLRKGMFVCGTDRKWMDIPFFRTKFLIASDKQINKLKEYCQTVSIDTAKGIDVDKPAETQVIVDADSFSAIEMSSRVDENNSFKKLYEQSLLLFSAVLNDARSNRELDLLKIDSIAADLLAAVTADVQAMFGQMRLNGKNIDGLAHKSVNVCILAAALGLYLKLPENKLQLLGLGALLHDIGMVGVPEALLVKIEVLMPEERLILERHPDYGANLLRKVPELPAEVLEIVLSHHEQMDGGGYPNGLPAARVGELARIVSIASVYEALTGERVYRNALTPLDALEHLYCSGQFLFDTQWVARFIEVLAIYPVACIVELQTDELAVVVQANSQFPQRPLLKVITNPQKQLLFQERTLDLADEQQNNIKIVRVLASDEPIIELLKMFVELEKI</sequence>
<evidence type="ECO:0000313" key="3">
    <source>
        <dbReference type="Proteomes" id="UP000652176"/>
    </source>
</evidence>
<dbReference type="Proteomes" id="UP000652176">
    <property type="component" value="Unassembled WGS sequence"/>
</dbReference>
<proteinExistence type="predicted"/>
<dbReference type="SMART" id="SM00471">
    <property type="entry name" value="HDc"/>
    <property type="match status" value="1"/>
</dbReference>
<evidence type="ECO:0000259" key="1">
    <source>
        <dbReference type="PROSITE" id="PS51832"/>
    </source>
</evidence>
<dbReference type="EMBL" id="JACXSS010000001">
    <property type="protein sequence ID" value="MBD9357968.1"/>
    <property type="molecule type" value="Genomic_DNA"/>
</dbReference>
<dbReference type="Pfam" id="PF13487">
    <property type="entry name" value="HD_5"/>
    <property type="match status" value="1"/>
</dbReference>
<dbReference type="RefSeq" id="WP_192376211.1">
    <property type="nucleotide sequence ID" value="NZ_CAJHIV010000001.1"/>
</dbReference>
<dbReference type="SUPFAM" id="SSF109604">
    <property type="entry name" value="HD-domain/PDEase-like"/>
    <property type="match status" value="1"/>
</dbReference>
<feature type="domain" description="HD-GYP" evidence="1">
    <location>
        <begin position="130"/>
        <end position="326"/>
    </location>
</feature>
<dbReference type="InterPro" id="IPR021812">
    <property type="entry name" value="DUF3391"/>
</dbReference>
<dbReference type="Pfam" id="PF11871">
    <property type="entry name" value="DUF3391"/>
    <property type="match status" value="1"/>
</dbReference>
<dbReference type="PANTHER" id="PTHR43155:SF2">
    <property type="entry name" value="CYCLIC DI-GMP PHOSPHODIESTERASE PA4108"/>
    <property type="match status" value="1"/>
</dbReference>
<keyword evidence="3" id="KW-1185">Reference proteome</keyword>
<name>A0ABR9D6R1_9GAMM</name>
<dbReference type="PROSITE" id="PS51832">
    <property type="entry name" value="HD_GYP"/>
    <property type="match status" value="1"/>
</dbReference>
<comment type="caution">
    <text evidence="2">The sequence shown here is derived from an EMBL/GenBank/DDBJ whole genome shotgun (WGS) entry which is preliminary data.</text>
</comment>
<dbReference type="InterPro" id="IPR003607">
    <property type="entry name" value="HD/PDEase_dom"/>
</dbReference>
<gene>
    <name evidence="2" type="ORF">IE877_19180</name>
</gene>
<organism evidence="2 3">
    <name type="scientific">Methylomonas albis</name>
    <dbReference type="NCBI Taxonomy" id="1854563"/>
    <lineage>
        <taxon>Bacteria</taxon>
        <taxon>Pseudomonadati</taxon>
        <taxon>Pseudomonadota</taxon>
        <taxon>Gammaproteobacteria</taxon>
        <taxon>Methylococcales</taxon>
        <taxon>Methylococcaceae</taxon>
        <taxon>Methylomonas</taxon>
    </lineage>
</organism>
<dbReference type="PANTHER" id="PTHR43155">
    <property type="entry name" value="CYCLIC DI-GMP PHOSPHODIESTERASE PA4108-RELATED"/>
    <property type="match status" value="1"/>
</dbReference>
<dbReference type="InterPro" id="IPR037522">
    <property type="entry name" value="HD_GYP_dom"/>
</dbReference>
<dbReference type="Gene3D" id="1.10.3210.10">
    <property type="entry name" value="Hypothetical protein af1432"/>
    <property type="match status" value="1"/>
</dbReference>